<dbReference type="OrthoDB" id="4981342at2"/>
<dbReference type="InterPro" id="IPR013783">
    <property type="entry name" value="Ig-like_fold"/>
</dbReference>
<evidence type="ECO:0000259" key="2">
    <source>
        <dbReference type="Pfam" id="PF01833"/>
    </source>
</evidence>
<dbReference type="GO" id="GO:0005975">
    <property type="term" value="P:carbohydrate metabolic process"/>
    <property type="evidence" value="ECO:0007669"/>
    <property type="project" value="UniProtKB-ARBA"/>
</dbReference>
<dbReference type="RefSeq" id="WP_129188522.1">
    <property type="nucleotide sequence ID" value="NZ_CP035491.1"/>
</dbReference>
<feature type="chain" id="PRO_5038358152" evidence="1">
    <location>
        <begin position="21"/>
        <end position="357"/>
    </location>
</feature>
<feature type="signal peptide" evidence="1">
    <location>
        <begin position="1"/>
        <end position="20"/>
    </location>
</feature>
<name>A0A4P6FDC9_9MICO</name>
<feature type="domain" description="Putative amidase" evidence="3">
    <location>
        <begin position="207"/>
        <end position="341"/>
    </location>
</feature>
<dbReference type="CDD" id="cd00603">
    <property type="entry name" value="IPT_PCSR"/>
    <property type="match status" value="1"/>
</dbReference>
<dbReference type="Proteomes" id="UP000291259">
    <property type="component" value="Chromosome"/>
</dbReference>
<gene>
    <name evidence="4" type="ORF">ET445_02465</name>
</gene>
<protein>
    <submittedName>
        <fullName evidence="4">CHAP domain-containing protein</fullName>
    </submittedName>
</protein>
<reference evidence="4 5" key="1">
    <citation type="submission" date="2019-01" db="EMBL/GenBank/DDBJ databases">
        <title>Genome sequencing of strain FW100M-8.</title>
        <authorList>
            <person name="Heo J."/>
            <person name="Kim S.-J."/>
            <person name="Kim J.-S."/>
            <person name="Hong S.-B."/>
            <person name="Kwon S.-W."/>
        </authorList>
    </citation>
    <scope>NUCLEOTIDE SEQUENCE [LARGE SCALE GENOMIC DNA]</scope>
    <source>
        <strain evidence="4 5">FW100M-8</strain>
    </source>
</reference>
<feature type="domain" description="IPT/TIG" evidence="2">
    <location>
        <begin position="67"/>
        <end position="127"/>
    </location>
</feature>
<keyword evidence="1" id="KW-0732">Signal</keyword>
<dbReference type="AlphaFoldDB" id="A0A4P6FDC9"/>
<dbReference type="Pfam" id="PF01833">
    <property type="entry name" value="TIG"/>
    <property type="match status" value="1"/>
</dbReference>
<proteinExistence type="predicted"/>
<evidence type="ECO:0000313" key="4">
    <source>
        <dbReference type="EMBL" id="QAY72369.1"/>
    </source>
</evidence>
<dbReference type="InterPro" id="IPR038765">
    <property type="entry name" value="Papain-like_cys_pep_sf"/>
</dbReference>
<dbReference type="PANTHER" id="PTHR40032">
    <property type="entry name" value="EXPORTED PROTEIN-RELATED"/>
    <property type="match status" value="1"/>
</dbReference>
<dbReference type="SUPFAM" id="SSF81296">
    <property type="entry name" value="E set domains"/>
    <property type="match status" value="1"/>
</dbReference>
<dbReference type="InterPro" id="IPR014756">
    <property type="entry name" value="Ig_E-set"/>
</dbReference>
<sequence>MRRWAAITSATAIVGVSALGAVGVPKAQNPAYADASNESGEHPMAPVADEVRAAIAADPGPAVTSGLSVAAVPFTGGAQVTVQGSQLDEITQVTVGGAPAQIVAADATTLTFAVPATSDTALGDVPVVFADETGEPAPVGTPAEIAATQQTSSVASVDSANVSTGSLAEIAAASAQVPAEASATAVLPRPATSLTLTYTTDPRIDAQVGYILAHWSNYNAGQYPVIDGYDCANFASQSLIERGWTMDGGWFYDANTGATSPSWTSSTAMRDWLYSRPDLATALDDSQRAQVKVGDIAQFDWDDSGDRDHTAIVTRVDHNPDGSTKVWVGSHTKDVDYWDVDVALASGGGSVYYFSLR</sequence>
<dbReference type="KEGG" id="agf:ET445_02465"/>
<dbReference type="SUPFAM" id="SSF54001">
    <property type="entry name" value="Cysteine proteinases"/>
    <property type="match status" value="1"/>
</dbReference>
<dbReference type="InterPro" id="IPR002909">
    <property type="entry name" value="IPT_dom"/>
</dbReference>
<evidence type="ECO:0000313" key="5">
    <source>
        <dbReference type="Proteomes" id="UP000291259"/>
    </source>
</evidence>
<dbReference type="EMBL" id="CP035491">
    <property type="protein sequence ID" value="QAY72369.1"/>
    <property type="molecule type" value="Genomic_DNA"/>
</dbReference>
<dbReference type="Gene3D" id="2.60.40.10">
    <property type="entry name" value="Immunoglobulins"/>
    <property type="match status" value="1"/>
</dbReference>
<organism evidence="4 5">
    <name type="scientific">Agromyces protaetiae</name>
    <dbReference type="NCBI Taxonomy" id="2509455"/>
    <lineage>
        <taxon>Bacteria</taxon>
        <taxon>Bacillati</taxon>
        <taxon>Actinomycetota</taxon>
        <taxon>Actinomycetes</taxon>
        <taxon>Micrococcales</taxon>
        <taxon>Microbacteriaceae</taxon>
        <taxon>Agromyces</taxon>
    </lineage>
</organism>
<accession>A0A4P6FDC9</accession>
<evidence type="ECO:0000256" key="1">
    <source>
        <dbReference type="SAM" id="SignalP"/>
    </source>
</evidence>
<dbReference type="InterPro" id="IPR024301">
    <property type="entry name" value="Amidase_6"/>
</dbReference>
<dbReference type="PANTHER" id="PTHR40032:SF1">
    <property type="entry name" value="EXPORTED PROTEIN"/>
    <property type="match status" value="1"/>
</dbReference>
<keyword evidence="5" id="KW-1185">Reference proteome</keyword>
<dbReference type="Pfam" id="PF12671">
    <property type="entry name" value="Amidase_6"/>
    <property type="match status" value="1"/>
</dbReference>
<evidence type="ECO:0000259" key="3">
    <source>
        <dbReference type="Pfam" id="PF12671"/>
    </source>
</evidence>